<evidence type="ECO:0000313" key="2">
    <source>
        <dbReference type="EMBL" id="AMF83853.1"/>
    </source>
</evidence>
<evidence type="ECO:0000313" key="3">
    <source>
        <dbReference type="Proteomes" id="UP000202719"/>
    </source>
</evidence>
<organism evidence="2 3">
    <name type="scientific">Cnaphalocrocis medinalis granulovirus</name>
    <dbReference type="NCBI Taxonomy" id="1750712"/>
    <lineage>
        <taxon>Viruses</taxon>
        <taxon>Viruses incertae sedis</taxon>
        <taxon>Naldaviricetes</taxon>
        <taxon>Lefavirales</taxon>
        <taxon>Baculoviridae</taxon>
        <taxon>Betabaculovirus</taxon>
        <taxon>Betabaculovirus cnamedinalis</taxon>
    </lineage>
</organism>
<dbReference type="GO" id="GO:0051726">
    <property type="term" value="P:regulation of cell cycle"/>
    <property type="evidence" value="ECO:0007669"/>
    <property type="project" value="TreeGrafter"/>
</dbReference>
<dbReference type="Pfam" id="PF00653">
    <property type="entry name" value="BIR"/>
    <property type="match status" value="2"/>
</dbReference>
<accession>A0A120L167</accession>
<dbReference type="RefSeq" id="YP_009230020.1">
    <property type="nucleotide sequence ID" value="NC_029304.2"/>
</dbReference>
<sequence>MDIYENRLASFEHWTGEENVEMLASIGFYYTGYADMIMCYYCKFDSYNYTLGNEDTIRDHKRYSPYCFFNLSSINQKNNNRYVSTRFVSPRTIKTNFTQLTPFKNGDYTLLEHRLNSFINYPQCLKCLVGDLCDSGFYYTNIGDAVCCYACKVVLKNFTPDTNVSRQHKQSNPDCPLLHVRSIVNFMPNKSNNSNDNANTTLNNNPSAPKYHDGHYVLPKCLKCKMKTVNCALLPCFHLCACHECALTMTQCEACDVFVGGFFVVNFPINKFNLIEHEQLSIT</sequence>
<dbReference type="PROSITE" id="PS50143">
    <property type="entry name" value="BIR_REPEAT_2"/>
    <property type="match status" value="2"/>
</dbReference>
<keyword evidence="3" id="KW-1185">Reference proteome</keyword>
<dbReference type="SUPFAM" id="SSF57924">
    <property type="entry name" value="Inhibitor of apoptosis (IAP) repeat"/>
    <property type="match status" value="2"/>
</dbReference>
<dbReference type="InterPro" id="IPR013083">
    <property type="entry name" value="Znf_RING/FYVE/PHD"/>
</dbReference>
<dbReference type="Gene3D" id="1.10.1170.10">
    <property type="entry name" value="Inhibitor Of Apoptosis Protein (2mihbC-IAP-1), Chain A"/>
    <property type="match status" value="2"/>
</dbReference>
<dbReference type="Gene3D" id="3.30.40.10">
    <property type="entry name" value="Zinc/RING finger domain, C3HC4 (zinc finger)"/>
    <property type="match status" value="1"/>
</dbReference>
<dbReference type="PANTHER" id="PTHR10044:SF139">
    <property type="entry name" value="DEATH-ASSOCIATED INHIBITOR OF APOPTOSIS 2"/>
    <property type="match status" value="1"/>
</dbReference>
<reference evidence="2" key="3">
    <citation type="submission" date="2016-01" db="EMBL/GenBank/DDBJ databases">
        <authorList>
            <person name="McClelland M."/>
            <person name="Jain A."/>
            <person name="Saraogi P."/>
            <person name="Mendelson R."/>
            <person name="Westerman R."/>
            <person name="SanMiguel P."/>
            <person name="Csonka L."/>
        </authorList>
    </citation>
    <scope>NUCLEOTIDE SEQUENCE</scope>
    <source>
        <strain evidence="2">Enping</strain>
    </source>
</reference>
<dbReference type="SMART" id="SM00238">
    <property type="entry name" value="BIR"/>
    <property type="match status" value="2"/>
</dbReference>
<proteinExistence type="predicted"/>
<dbReference type="PANTHER" id="PTHR10044">
    <property type="entry name" value="INHIBITOR OF APOPTOSIS"/>
    <property type="match status" value="1"/>
</dbReference>
<dbReference type="InterPro" id="IPR001370">
    <property type="entry name" value="BIR_rpt"/>
</dbReference>
<dbReference type="EMBL" id="KP658210">
    <property type="protein sequence ID" value="ALN42045.1"/>
    <property type="molecule type" value="Genomic_DNA"/>
</dbReference>
<reference evidence="2 3" key="1">
    <citation type="journal article" date="2015" name="Virol. Sin.">
        <title>Genome sequencing and analysis of a granulovirus isolated from the Asiatic rice leafroller, Cnaphalocrocis medinalis.</title>
        <authorList>
            <person name="Zhang S."/>
            <person name="Zhu Z."/>
            <person name="Sun S."/>
            <person name="Chen Q."/>
            <person name="Deng F."/>
            <person name="Yang K."/>
        </authorList>
    </citation>
    <scope>NUCLEOTIDE SEQUENCE [LARGE SCALE GENOMIC DNA]</scope>
    <source>
        <strain evidence="2 3">Enping</strain>
    </source>
</reference>
<dbReference type="Proteomes" id="UP000202719">
    <property type="component" value="Segment"/>
</dbReference>
<dbReference type="KEGG" id="vg:26855128"/>
<evidence type="ECO:0000313" key="1">
    <source>
        <dbReference type="EMBL" id="ALN42045.1"/>
    </source>
</evidence>
<name>A0A120L167_9BBAC</name>
<dbReference type="EMBL" id="KU593505">
    <property type="protein sequence ID" value="AMF83853.1"/>
    <property type="molecule type" value="Genomic_DNA"/>
</dbReference>
<dbReference type="OrthoDB" id="9255at10239"/>
<dbReference type="CDD" id="cd00022">
    <property type="entry name" value="BIR"/>
    <property type="match status" value="2"/>
</dbReference>
<dbReference type="GeneID" id="26855128"/>
<protein>
    <submittedName>
        <fullName evidence="1">Iap-1</fullName>
    </submittedName>
    <submittedName>
        <fullName evidence="2">Iap-5</fullName>
    </submittedName>
</protein>
<reference evidence="1" key="2">
    <citation type="journal article" date="2016" name="PLoS ONE">
        <title>Genome of Cnaphalocrocis medinalis Granulovirus, the First Crambidae-Infecting Betabaculovirus Isolated from Rice Leaffolder to Sequenced.</title>
        <authorList>
            <person name="Han G."/>
            <person name="Xu J."/>
            <person name="Liu Q."/>
            <person name="Li C."/>
            <person name="Xu H."/>
            <person name="Lu Z."/>
        </authorList>
    </citation>
    <scope>NUCLEOTIDE SEQUENCE</scope>
</reference>
<dbReference type="InterPro" id="IPR050784">
    <property type="entry name" value="IAP"/>
</dbReference>